<proteinExistence type="predicted"/>
<keyword evidence="1" id="KW-0472">Membrane</keyword>
<reference evidence="2 3" key="1">
    <citation type="journal article" date="2014" name="PLoS Genet.">
        <title>Phylogenetically driven sequencing of extremely halophilic archaea reveals strategies for static and dynamic osmo-response.</title>
        <authorList>
            <person name="Becker E.A."/>
            <person name="Seitzer P.M."/>
            <person name="Tritt A."/>
            <person name="Larsen D."/>
            <person name="Krusor M."/>
            <person name="Yao A.I."/>
            <person name="Wu D."/>
            <person name="Madern D."/>
            <person name="Eisen J.A."/>
            <person name="Darling A.E."/>
            <person name="Facciotti M.T."/>
        </authorList>
    </citation>
    <scope>NUCLEOTIDE SEQUENCE [LARGE SCALE GENOMIC DNA]</scope>
    <source>
        <strain evidence="2 3">JCM 12255</strain>
    </source>
</reference>
<protein>
    <submittedName>
        <fullName evidence="2">Uncharacterized protein</fullName>
    </submittedName>
</protein>
<dbReference type="RefSeq" id="WP_007258086.1">
    <property type="nucleotide sequence ID" value="NZ_AOHZ01000018.1"/>
</dbReference>
<dbReference type="STRING" id="1227499.C493_03891"/>
<dbReference type="AlphaFoldDB" id="L9XFV0"/>
<keyword evidence="1" id="KW-1133">Transmembrane helix</keyword>
<keyword evidence="3" id="KW-1185">Reference proteome</keyword>
<dbReference type="EMBL" id="AOHZ01000018">
    <property type="protein sequence ID" value="ELY60585.1"/>
    <property type="molecule type" value="Genomic_DNA"/>
</dbReference>
<accession>L9XFV0</accession>
<feature type="transmembrane region" description="Helical" evidence="1">
    <location>
        <begin position="64"/>
        <end position="89"/>
    </location>
</feature>
<gene>
    <name evidence="2" type="ORF">C493_03891</name>
</gene>
<evidence type="ECO:0000256" key="1">
    <source>
        <dbReference type="SAM" id="Phobius"/>
    </source>
</evidence>
<name>L9XFV0_9EURY</name>
<organism evidence="2 3">
    <name type="scientific">Natronolimnohabitans innermongolicus JCM 12255</name>
    <dbReference type="NCBI Taxonomy" id="1227499"/>
    <lineage>
        <taxon>Archaea</taxon>
        <taxon>Methanobacteriati</taxon>
        <taxon>Methanobacteriota</taxon>
        <taxon>Stenosarchaea group</taxon>
        <taxon>Halobacteria</taxon>
        <taxon>Halobacteriales</taxon>
        <taxon>Natrialbaceae</taxon>
        <taxon>Natronolimnohabitans</taxon>
    </lineage>
</organism>
<evidence type="ECO:0000313" key="2">
    <source>
        <dbReference type="EMBL" id="ELY60585.1"/>
    </source>
</evidence>
<keyword evidence="1" id="KW-0812">Transmembrane</keyword>
<dbReference type="Proteomes" id="UP000011602">
    <property type="component" value="Unassembled WGS sequence"/>
</dbReference>
<evidence type="ECO:0000313" key="3">
    <source>
        <dbReference type="Proteomes" id="UP000011602"/>
    </source>
</evidence>
<comment type="caution">
    <text evidence="2">The sequence shown here is derived from an EMBL/GenBank/DDBJ whole genome shotgun (WGS) entry which is preliminary data.</text>
</comment>
<feature type="transmembrane region" description="Helical" evidence="1">
    <location>
        <begin position="110"/>
        <end position="130"/>
    </location>
</feature>
<sequence>MSGRTDAGDETERTQGRFHPENMGHVFGKLLAISMAVFWLSLVSLVVVLVASSEENPTLTTTNFPVYLAIGSWVGIWASILGYSGWSFWLLRHMEKADDPAAYERRLKRALKSLGMGLFVLVGIPIGILFG</sequence>
<feature type="transmembrane region" description="Helical" evidence="1">
    <location>
        <begin position="30"/>
        <end position="52"/>
    </location>
</feature>